<dbReference type="SMART" id="SM00464">
    <property type="entry name" value="LON"/>
    <property type="match status" value="1"/>
</dbReference>
<comment type="similarity">
    <text evidence="9 10 11 12">Belongs to the peptidase S16 family.</text>
</comment>
<evidence type="ECO:0000256" key="6">
    <source>
        <dbReference type="ARBA" id="ARBA00022825"/>
    </source>
</evidence>
<dbReference type="RefSeq" id="WP_323574034.1">
    <property type="nucleotide sequence ID" value="NZ_JAYGJQ010000001.1"/>
</dbReference>
<evidence type="ECO:0000256" key="11">
    <source>
        <dbReference type="PROSITE-ProRule" id="PRU01122"/>
    </source>
</evidence>
<evidence type="ECO:0000313" key="15">
    <source>
        <dbReference type="EMBL" id="MEA9354600.1"/>
    </source>
</evidence>
<dbReference type="InterPro" id="IPR004815">
    <property type="entry name" value="Lon_bac/euk-typ"/>
</dbReference>
<feature type="domain" description="Lon N-terminal" evidence="14">
    <location>
        <begin position="16"/>
        <end position="212"/>
    </location>
</feature>
<keyword evidence="5 9" id="KW-0378">Hydrolase</keyword>
<dbReference type="PROSITE" id="PS01046">
    <property type="entry name" value="LON_SER"/>
    <property type="match status" value="1"/>
</dbReference>
<dbReference type="HAMAP" id="MF_01973">
    <property type="entry name" value="lon_bact"/>
    <property type="match status" value="1"/>
</dbReference>
<dbReference type="InterPro" id="IPR027417">
    <property type="entry name" value="P-loop_NTPase"/>
</dbReference>
<dbReference type="Gene3D" id="1.20.5.5270">
    <property type="match status" value="1"/>
</dbReference>
<keyword evidence="7 9" id="KW-0067">ATP-binding</keyword>
<dbReference type="SUPFAM" id="SSF52540">
    <property type="entry name" value="P-loop containing nucleoside triphosphate hydrolases"/>
    <property type="match status" value="1"/>
</dbReference>
<reference evidence="15 16" key="1">
    <citation type="submission" date="2023-11" db="EMBL/GenBank/DDBJ databases">
        <title>A Novel Polar Bacteriovorax (B. antarcticus) Isolated from the Biocrust in Antarctica.</title>
        <authorList>
            <person name="Mun W."/>
            <person name="Choi S.Y."/>
            <person name="Mitchell R.J."/>
        </authorList>
    </citation>
    <scope>NUCLEOTIDE SEQUENCE [LARGE SCALE GENOMIC DNA]</scope>
    <source>
        <strain evidence="15 16">PP10</strain>
    </source>
</reference>
<feature type="active site" evidence="9 11">
    <location>
        <position position="689"/>
    </location>
</feature>
<dbReference type="InterPro" id="IPR008269">
    <property type="entry name" value="Lon_proteolytic"/>
</dbReference>
<evidence type="ECO:0000313" key="16">
    <source>
        <dbReference type="Proteomes" id="UP001302274"/>
    </source>
</evidence>
<dbReference type="InterPro" id="IPR003111">
    <property type="entry name" value="Lon_prtase_N"/>
</dbReference>
<dbReference type="PRINTS" id="PR00830">
    <property type="entry name" value="ENDOLAPTASE"/>
</dbReference>
<comment type="function">
    <text evidence="9">ATP-dependent serine protease that mediates the selective degradation of mutant and abnormal proteins as well as certain short-lived regulatory proteins. Required for cellular homeostasis and for survival from DNA damage and developmental changes induced by stress. Degrades polypeptides processively to yield small peptide fragments that are 5 to 10 amino acids long. Binds to DNA in a double-stranded, site-specific manner.</text>
</comment>
<dbReference type="InterPro" id="IPR014721">
    <property type="entry name" value="Ribsml_uS5_D2-typ_fold_subgr"/>
</dbReference>
<dbReference type="Pfam" id="PF00004">
    <property type="entry name" value="AAA"/>
    <property type="match status" value="1"/>
</dbReference>
<evidence type="ECO:0000259" key="14">
    <source>
        <dbReference type="PROSITE" id="PS51787"/>
    </source>
</evidence>
<dbReference type="SMART" id="SM00382">
    <property type="entry name" value="AAA"/>
    <property type="match status" value="1"/>
</dbReference>
<dbReference type="InterPro" id="IPR027065">
    <property type="entry name" value="Lon_Prtase"/>
</dbReference>
<dbReference type="PROSITE" id="PS51787">
    <property type="entry name" value="LON_N"/>
    <property type="match status" value="1"/>
</dbReference>
<dbReference type="Gene3D" id="1.10.8.60">
    <property type="match status" value="1"/>
</dbReference>
<comment type="subcellular location">
    <subcellularLocation>
        <location evidence="1 9 10">Cytoplasm</location>
    </subcellularLocation>
</comment>
<organism evidence="15 16">
    <name type="scientific">Bacteriovorax antarcticus</name>
    <dbReference type="NCBI Taxonomy" id="3088717"/>
    <lineage>
        <taxon>Bacteria</taxon>
        <taxon>Pseudomonadati</taxon>
        <taxon>Bdellovibrionota</taxon>
        <taxon>Bacteriovoracia</taxon>
        <taxon>Bacteriovoracales</taxon>
        <taxon>Bacteriovoracaceae</taxon>
        <taxon>Bacteriovorax</taxon>
    </lineage>
</organism>
<dbReference type="Gene3D" id="2.30.130.40">
    <property type="entry name" value="LON domain-like"/>
    <property type="match status" value="1"/>
</dbReference>
<protein>
    <recommendedName>
        <fullName evidence="9 10">Lon protease</fullName>
        <ecNumber evidence="9 10">3.4.21.53</ecNumber>
    </recommendedName>
    <alternativeName>
        <fullName evidence="9">ATP-dependent protease La</fullName>
    </alternativeName>
</protein>
<name>A0ABU5VSG5_9BACT</name>
<dbReference type="CDD" id="cd19500">
    <property type="entry name" value="RecA-like_Lon"/>
    <property type="match status" value="1"/>
</dbReference>
<evidence type="ECO:0000256" key="8">
    <source>
        <dbReference type="ARBA" id="ARBA00023016"/>
    </source>
</evidence>
<comment type="catalytic activity">
    <reaction evidence="9 10 11">
        <text>Hydrolysis of proteins in presence of ATP.</text>
        <dbReference type="EC" id="3.4.21.53"/>
    </reaction>
</comment>
<comment type="caution">
    <text evidence="15">The sequence shown here is derived from an EMBL/GenBank/DDBJ whole genome shotgun (WGS) entry which is preliminary data.</text>
</comment>
<dbReference type="InterPro" id="IPR046336">
    <property type="entry name" value="Lon_prtase_N_sf"/>
</dbReference>
<keyword evidence="3 9" id="KW-0645">Protease</keyword>
<evidence type="ECO:0000259" key="13">
    <source>
        <dbReference type="PROSITE" id="PS51786"/>
    </source>
</evidence>
<dbReference type="InterPro" id="IPR003959">
    <property type="entry name" value="ATPase_AAA_core"/>
</dbReference>
<dbReference type="Gene3D" id="3.40.50.300">
    <property type="entry name" value="P-loop containing nucleotide triphosphate hydrolases"/>
    <property type="match status" value="1"/>
</dbReference>
<feature type="active site" evidence="9 11">
    <location>
        <position position="732"/>
    </location>
</feature>
<dbReference type="InterPro" id="IPR008268">
    <property type="entry name" value="Peptidase_S16_AS"/>
</dbReference>
<dbReference type="Gene3D" id="1.20.58.1480">
    <property type="match status" value="1"/>
</dbReference>
<evidence type="ECO:0000256" key="10">
    <source>
        <dbReference type="PIRNR" id="PIRNR001174"/>
    </source>
</evidence>
<keyword evidence="4 9" id="KW-0547">Nucleotide-binding</keyword>
<dbReference type="Proteomes" id="UP001302274">
    <property type="component" value="Unassembled WGS sequence"/>
</dbReference>
<dbReference type="Pfam" id="PF05362">
    <property type="entry name" value="Lon_C"/>
    <property type="match status" value="1"/>
</dbReference>
<feature type="domain" description="Lon proteolytic" evidence="13">
    <location>
        <begin position="603"/>
        <end position="783"/>
    </location>
</feature>
<evidence type="ECO:0000256" key="9">
    <source>
        <dbReference type="HAMAP-Rule" id="MF_01973"/>
    </source>
</evidence>
<accession>A0ABU5VSG5</accession>
<dbReference type="GO" id="GO:0004252">
    <property type="term" value="F:serine-type endopeptidase activity"/>
    <property type="evidence" value="ECO:0007669"/>
    <property type="project" value="UniProtKB-EC"/>
</dbReference>
<dbReference type="PROSITE" id="PS51786">
    <property type="entry name" value="LON_PROTEOLYTIC"/>
    <property type="match status" value="1"/>
</dbReference>
<comment type="induction">
    <text evidence="9">By heat shock.</text>
</comment>
<dbReference type="EC" id="3.4.21.53" evidence="9 10"/>
<dbReference type="InterPro" id="IPR027543">
    <property type="entry name" value="Lon_bac"/>
</dbReference>
<keyword evidence="16" id="KW-1185">Reference proteome</keyword>
<dbReference type="Pfam" id="PF22667">
    <property type="entry name" value="Lon_lid"/>
    <property type="match status" value="1"/>
</dbReference>
<evidence type="ECO:0000256" key="3">
    <source>
        <dbReference type="ARBA" id="ARBA00022670"/>
    </source>
</evidence>
<keyword evidence="6 9" id="KW-0720">Serine protease</keyword>
<dbReference type="PIRSF" id="PIRSF001174">
    <property type="entry name" value="Lon_proteas"/>
    <property type="match status" value="1"/>
</dbReference>
<evidence type="ECO:0000256" key="5">
    <source>
        <dbReference type="ARBA" id="ARBA00022801"/>
    </source>
</evidence>
<dbReference type="PANTHER" id="PTHR10046">
    <property type="entry name" value="ATP DEPENDENT LON PROTEASE FAMILY MEMBER"/>
    <property type="match status" value="1"/>
</dbReference>
<evidence type="ECO:0000256" key="7">
    <source>
        <dbReference type="ARBA" id="ARBA00022840"/>
    </source>
</evidence>
<keyword evidence="2 9" id="KW-0963">Cytoplasm</keyword>
<sequence length="807" mass="90010">MVTNYEGDNIELKDHLPLLPIRDIVVYPFMILPFFVGRESSILAVDHALTKTDRLILLSSQRDMKAEAPTPEEIFEVGTIAMIMRMRKLPDGRIKILVQGLSKARITSFTQEAPFFMCKLMKVSDVQLEENNVAANALMRNIREQLEKVINMGKVLSPDILMILEDIKDPGRLADLVASNLNLHVAEAQTILEILDPMERLHRINDILSRELEILAMQNKIKSTAKEEISKNQKEYFLREQIKAIKSELGDEGQKETEDEFGEIRAKILKAKMSEEAEKESLKQIARLEKMHPDSSEASILRSYLEWMCDLPWSKSSEEKIDLDEALAILDEDHFDLSKVKERILEYLAVRQLKGPGMKGPILCFSGPPGVGKTSLGKSIAKACGREFVRISLGGVKDEAEIRGHRRTYVGAMPGRFIQAMKQAKTNNPVVLLDEVDKLGGDFKGDPSAALLEVLDPEQNMNFRDHYMNVSFDLSNVMFIATSNVLDQIPAPLRDRMEIIHLSGYTQEEKVAISKKYIIPKQMDENGINDNHINFTDEGVASVIKGYTAEAGLRNLERKIGAICRKVAMKIAKGEADKTHIMSETVFKLLGPPVYTKDDEKETDEVGVSTGLAWTSHGGEVLYIEATKMKGRGLTLTGQLGDVMKESAQTAIGYIRSQAFELGIDDEVFEKNEMHIHLPAGATPKDGPSAGITLATTIVSLLTNTPVSRDVAMTGEITLTGKVLPIGGLKEKALAAMRMNIKTIIIPWKNKKDLEEIPEEYRAKLTFVPVKTFDEVLDVALVGWKEKKAAMKKKAVKYKETLPPAAA</sequence>
<dbReference type="SUPFAM" id="SSF54211">
    <property type="entry name" value="Ribosomal protein S5 domain 2-like"/>
    <property type="match status" value="1"/>
</dbReference>
<dbReference type="InterPro" id="IPR003593">
    <property type="entry name" value="AAA+_ATPase"/>
</dbReference>
<proteinExistence type="evidence at transcript level"/>
<feature type="binding site" evidence="9">
    <location>
        <begin position="367"/>
        <end position="374"/>
    </location>
    <ligand>
        <name>ATP</name>
        <dbReference type="ChEBI" id="CHEBI:30616"/>
    </ligand>
</feature>
<dbReference type="InterPro" id="IPR015947">
    <property type="entry name" value="PUA-like_sf"/>
</dbReference>
<evidence type="ECO:0000256" key="4">
    <source>
        <dbReference type="ARBA" id="ARBA00022741"/>
    </source>
</evidence>
<keyword evidence="8 9" id="KW-0346">Stress response</keyword>
<dbReference type="Pfam" id="PF02190">
    <property type="entry name" value="LON_substr_bdg"/>
    <property type="match status" value="1"/>
</dbReference>
<comment type="subunit">
    <text evidence="9 10">Homohexamer. Organized in a ring with a central cavity.</text>
</comment>
<evidence type="ECO:0000256" key="12">
    <source>
        <dbReference type="RuleBase" id="RU000591"/>
    </source>
</evidence>
<dbReference type="SUPFAM" id="SSF88697">
    <property type="entry name" value="PUA domain-like"/>
    <property type="match status" value="1"/>
</dbReference>
<gene>
    <name evidence="9 15" type="primary">lon</name>
    <name evidence="15" type="ORF">SHI21_00190</name>
</gene>
<dbReference type="EMBL" id="JAYGJQ010000001">
    <property type="protein sequence ID" value="MEA9354600.1"/>
    <property type="molecule type" value="Genomic_DNA"/>
</dbReference>
<dbReference type="InterPro" id="IPR054594">
    <property type="entry name" value="Lon_lid"/>
</dbReference>
<evidence type="ECO:0000256" key="1">
    <source>
        <dbReference type="ARBA" id="ARBA00004496"/>
    </source>
</evidence>
<dbReference type="InterPro" id="IPR020568">
    <property type="entry name" value="Ribosomal_Su5_D2-typ_SF"/>
</dbReference>
<dbReference type="NCBIfam" id="TIGR00763">
    <property type="entry name" value="lon"/>
    <property type="match status" value="1"/>
</dbReference>
<evidence type="ECO:0000256" key="2">
    <source>
        <dbReference type="ARBA" id="ARBA00022490"/>
    </source>
</evidence>
<dbReference type="Gene3D" id="3.30.230.10">
    <property type="match status" value="1"/>
</dbReference>